<name>A0ABQ1IZQ6_9PROT</name>
<protein>
    <recommendedName>
        <fullName evidence="1">Beta-lactamase hydrolase-like protein phosphatase-like domain-containing protein</fullName>
    </recommendedName>
</protein>
<proteinExistence type="predicted"/>
<reference evidence="3" key="1">
    <citation type="journal article" date="2019" name="Int. J. Syst. Evol. Microbiol.">
        <title>The Global Catalogue of Microorganisms (GCM) 10K type strain sequencing project: providing services to taxonomists for standard genome sequencing and annotation.</title>
        <authorList>
            <consortium name="The Broad Institute Genomics Platform"/>
            <consortium name="The Broad Institute Genome Sequencing Center for Infectious Disease"/>
            <person name="Wu L."/>
            <person name="Ma J."/>
        </authorList>
    </citation>
    <scope>NUCLEOTIDE SEQUENCE [LARGE SCALE GENOMIC DNA]</scope>
    <source>
        <strain evidence="3">CGMCC 1.15928</strain>
    </source>
</reference>
<accession>A0ABQ1IZQ6</accession>
<dbReference type="NCBIfam" id="TIGR01244">
    <property type="entry name" value="TIGR01244 family sulfur transferase"/>
    <property type="match status" value="1"/>
</dbReference>
<feature type="domain" description="Beta-lactamase hydrolase-like protein phosphatase-like" evidence="1">
    <location>
        <begin position="3"/>
        <end position="109"/>
    </location>
</feature>
<gene>
    <name evidence="2" type="ORF">GCM10011503_00910</name>
</gene>
<evidence type="ECO:0000313" key="2">
    <source>
        <dbReference type="EMBL" id="GGB56386.1"/>
    </source>
</evidence>
<organism evidence="2 3">
    <name type="scientific">Henriciella pelagia</name>
    <dbReference type="NCBI Taxonomy" id="1977912"/>
    <lineage>
        <taxon>Bacteria</taxon>
        <taxon>Pseudomonadati</taxon>
        <taxon>Pseudomonadota</taxon>
        <taxon>Alphaproteobacteria</taxon>
        <taxon>Hyphomonadales</taxon>
        <taxon>Hyphomonadaceae</taxon>
        <taxon>Henriciella</taxon>
    </lineage>
</organism>
<dbReference type="Gene3D" id="3.90.190.10">
    <property type="entry name" value="Protein tyrosine phosphatase superfamily"/>
    <property type="match status" value="1"/>
</dbReference>
<dbReference type="Proteomes" id="UP000628854">
    <property type="component" value="Unassembled WGS sequence"/>
</dbReference>
<dbReference type="SUPFAM" id="SSF52799">
    <property type="entry name" value="(Phosphotyrosine protein) phosphatases II"/>
    <property type="match status" value="1"/>
</dbReference>
<keyword evidence="3" id="KW-1185">Reference proteome</keyword>
<comment type="caution">
    <text evidence="2">The sequence shown here is derived from an EMBL/GenBank/DDBJ whole genome shotgun (WGS) entry which is preliminary data.</text>
</comment>
<dbReference type="InterPro" id="IPR029021">
    <property type="entry name" value="Prot-tyrosine_phosphatase-like"/>
</dbReference>
<evidence type="ECO:0000313" key="3">
    <source>
        <dbReference type="Proteomes" id="UP000628854"/>
    </source>
</evidence>
<dbReference type="RefSeq" id="WP_084394108.1">
    <property type="nucleotide sequence ID" value="NZ_BMKF01000001.1"/>
</dbReference>
<dbReference type="InterPro" id="IPR005939">
    <property type="entry name" value="BLH_phosphatase-like"/>
</dbReference>
<dbReference type="Pfam" id="PF04273">
    <property type="entry name" value="BLH_phosphatase"/>
    <property type="match status" value="1"/>
</dbReference>
<sequence length="136" mass="14354">MADIRKVTDHFSVAPQITEEDVDEIATAGFKTIVANRPDGEGGVDQPRMGSIRARAEEKGLTFVALPFSGAPTPEIIERTQSILSEAPAPVLAYCRTGTRSITAWALAHGGQGMGEEIVDAAAGAGYDLSSLERLL</sequence>
<evidence type="ECO:0000259" key="1">
    <source>
        <dbReference type="Pfam" id="PF04273"/>
    </source>
</evidence>
<dbReference type="EMBL" id="BMKF01000001">
    <property type="protein sequence ID" value="GGB56386.1"/>
    <property type="molecule type" value="Genomic_DNA"/>
</dbReference>